<evidence type="ECO:0000259" key="2">
    <source>
        <dbReference type="Pfam" id="PF14383"/>
    </source>
</evidence>
<dbReference type="Pfam" id="PF14383">
    <property type="entry name" value="VARLMGL"/>
    <property type="match status" value="1"/>
</dbReference>
<dbReference type="PANTHER" id="PTHR35499:SF4">
    <property type="entry name" value="ALC-INTERACTING PROTEIN 1"/>
    <property type="match status" value="1"/>
</dbReference>
<dbReference type="AlphaFoldDB" id="A0AAW2NP95"/>
<accession>A0AAW2NP95</accession>
<feature type="domain" description="DUF3741" evidence="2">
    <location>
        <begin position="64"/>
        <end position="79"/>
    </location>
</feature>
<comment type="caution">
    <text evidence="3">The sequence shown here is derived from an EMBL/GenBank/DDBJ whole genome shotgun (WGS) entry which is preliminary data.</text>
</comment>
<feature type="region of interest" description="Disordered" evidence="1">
    <location>
        <begin position="235"/>
        <end position="290"/>
    </location>
</feature>
<dbReference type="EMBL" id="JACGWJ010000019">
    <property type="protein sequence ID" value="KAL0344454.1"/>
    <property type="molecule type" value="Genomic_DNA"/>
</dbReference>
<proteinExistence type="predicted"/>
<gene>
    <name evidence="3" type="ORF">Sradi_4276700</name>
</gene>
<reference evidence="3" key="1">
    <citation type="submission" date="2020-06" db="EMBL/GenBank/DDBJ databases">
        <authorList>
            <person name="Li T."/>
            <person name="Hu X."/>
            <person name="Zhang T."/>
            <person name="Song X."/>
            <person name="Zhang H."/>
            <person name="Dai N."/>
            <person name="Sheng W."/>
            <person name="Hou X."/>
            <person name="Wei L."/>
        </authorList>
    </citation>
    <scope>NUCLEOTIDE SEQUENCE</scope>
    <source>
        <strain evidence="3">G02</strain>
        <tissue evidence="3">Leaf</tissue>
    </source>
</reference>
<feature type="compositionally biased region" description="Low complexity" evidence="1">
    <location>
        <begin position="272"/>
        <end position="287"/>
    </location>
</feature>
<feature type="region of interest" description="Disordered" evidence="1">
    <location>
        <begin position="31"/>
        <end position="61"/>
    </location>
</feature>
<protein>
    <recommendedName>
        <fullName evidence="2">DUF3741 domain-containing protein</fullName>
    </recommendedName>
</protein>
<feature type="compositionally biased region" description="Basic and acidic residues" evidence="1">
    <location>
        <begin position="200"/>
        <end position="216"/>
    </location>
</feature>
<dbReference type="PANTHER" id="PTHR35499">
    <property type="entry name" value="OS05G0128300 PROTEIN"/>
    <property type="match status" value="1"/>
</dbReference>
<organism evidence="3">
    <name type="scientific">Sesamum radiatum</name>
    <name type="common">Black benniseed</name>
    <dbReference type="NCBI Taxonomy" id="300843"/>
    <lineage>
        <taxon>Eukaryota</taxon>
        <taxon>Viridiplantae</taxon>
        <taxon>Streptophyta</taxon>
        <taxon>Embryophyta</taxon>
        <taxon>Tracheophyta</taxon>
        <taxon>Spermatophyta</taxon>
        <taxon>Magnoliopsida</taxon>
        <taxon>eudicotyledons</taxon>
        <taxon>Gunneridae</taxon>
        <taxon>Pentapetalae</taxon>
        <taxon>asterids</taxon>
        <taxon>lamiids</taxon>
        <taxon>Lamiales</taxon>
        <taxon>Pedaliaceae</taxon>
        <taxon>Sesamum</taxon>
    </lineage>
</organism>
<feature type="region of interest" description="Disordered" evidence="1">
    <location>
        <begin position="188"/>
        <end position="216"/>
    </location>
</feature>
<feature type="compositionally biased region" description="Polar residues" evidence="1">
    <location>
        <begin position="31"/>
        <end position="49"/>
    </location>
</feature>
<evidence type="ECO:0000313" key="3">
    <source>
        <dbReference type="EMBL" id="KAL0344454.1"/>
    </source>
</evidence>
<name>A0AAW2NP95_SESRA</name>
<sequence>MANSANATSTKCYSGILRRLLCSGSLPTHPSDQLVESSTPETGDQNAETSLKPAENVKQAAASSPGVVARLMGLDSLPNTPLAPKDRTLGSFFRSRSVNSIDFLAHFDPTRKGHHQHRRVRTSVSFCDGRDDDYTSVVVYLEEVDETAEYQEELVIRRRPPNANCQKGKKTEKNLHEKRVAKKLEVEKARRSVGKATTSQKKEIQGKKRPSLQERRPIFKSVNKSKEELMGSKCMKKRKNKMHSGCSLKKVHPEGSVPEVARKVRSRKHQLSQVASSESPYSSSAHSDNGEASAVIAGKNRRKVSNKESCYYKRMVEEICRLTDDNVKENWMHGVMLKFEDFEEICQQFEQEILELLLEQLVDELLLLYSSYFCTRNMC</sequence>
<evidence type="ECO:0000256" key="1">
    <source>
        <dbReference type="SAM" id="MobiDB-lite"/>
    </source>
</evidence>
<reference evidence="3" key="2">
    <citation type="journal article" date="2024" name="Plant">
        <title>Genomic evolution and insights into agronomic trait innovations of Sesamum species.</title>
        <authorList>
            <person name="Miao H."/>
            <person name="Wang L."/>
            <person name="Qu L."/>
            <person name="Liu H."/>
            <person name="Sun Y."/>
            <person name="Le M."/>
            <person name="Wang Q."/>
            <person name="Wei S."/>
            <person name="Zheng Y."/>
            <person name="Lin W."/>
            <person name="Duan Y."/>
            <person name="Cao H."/>
            <person name="Xiong S."/>
            <person name="Wang X."/>
            <person name="Wei L."/>
            <person name="Li C."/>
            <person name="Ma Q."/>
            <person name="Ju M."/>
            <person name="Zhao R."/>
            <person name="Li G."/>
            <person name="Mu C."/>
            <person name="Tian Q."/>
            <person name="Mei H."/>
            <person name="Zhang T."/>
            <person name="Gao T."/>
            <person name="Zhang H."/>
        </authorList>
    </citation>
    <scope>NUCLEOTIDE SEQUENCE</scope>
    <source>
        <strain evidence="3">G02</strain>
    </source>
</reference>
<dbReference type="InterPro" id="IPR032795">
    <property type="entry name" value="DUF3741-assoc"/>
</dbReference>